<keyword evidence="3" id="KW-1185">Reference proteome</keyword>
<dbReference type="InterPro" id="IPR051797">
    <property type="entry name" value="TrmB-like"/>
</dbReference>
<dbReference type="PANTHER" id="PTHR34293:SF1">
    <property type="entry name" value="HTH-TYPE TRANSCRIPTIONAL REGULATOR TRMBL2"/>
    <property type="match status" value="1"/>
</dbReference>
<dbReference type="PANTHER" id="PTHR34293">
    <property type="entry name" value="HTH-TYPE TRANSCRIPTIONAL REGULATOR TRMBL2"/>
    <property type="match status" value="1"/>
</dbReference>
<name>A0A918LZ63_9ACTN</name>
<reference evidence="2" key="2">
    <citation type="submission" date="2020-09" db="EMBL/GenBank/DDBJ databases">
        <authorList>
            <person name="Sun Q."/>
            <person name="Ohkuma M."/>
        </authorList>
    </citation>
    <scope>NUCLEOTIDE SEQUENCE</scope>
    <source>
        <strain evidence="2">JCM 4125</strain>
    </source>
</reference>
<dbReference type="Proteomes" id="UP000646776">
    <property type="component" value="Unassembled WGS sequence"/>
</dbReference>
<evidence type="ECO:0000313" key="3">
    <source>
        <dbReference type="Proteomes" id="UP000646776"/>
    </source>
</evidence>
<dbReference type="InterPro" id="IPR016032">
    <property type="entry name" value="Sig_transdc_resp-reg_C-effctor"/>
</dbReference>
<gene>
    <name evidence="2" type="ORF">GCM10010226_69070</name>
</gene>
<dbReference type="InterPro" id="IPR000792">
    <property type="entry name" value="Tscrpt_reg_LuxR_C"/>
</dbReference>
<reference evidence="2" key="1">
    <citation type="journal article" date="2014" name="Int. J. Syst. Evol. Microbiol.">
        <title>Complete genome sequence of Corynebacterium casei LMG S-19264T (=DSM 44701T), isolated from a smear-ripened cheese.</title>
        <authorList>
            <consortium name="US DOE Joint Genome Institute (JGI-PGF)"/>
            <person name="Walter F."/>
            <person name="Albersmeier A."/>
            <person name="Kalinowski J."/>
            <person name="Ruckert C."/>
        </authorList>
    </citation>
    <scope>NUCLEOTIDE SEQUENCE</scope>
    <source>
        <strain evidence="2">JCM 4125</strain>
    </source>
</reference>
<proteinExistence type="predicted"/>
<accession>A0A918LZ63</accession>
<protein>
    <recommendedName>
        <fullName evidence="1">HTH luxR-type domain-containing protein</fullName>
    </recommendedName>
</protein>
<evidence type="ECO:0000259" key="1">
    <source>
        <dbReference type="SMART" id="SM00421"/>
    </source>
</evidence>
<dbReference type="Gene3D" id="1.10.10.10">
    <property type="entry name" value="Winged helix-like DNA-binding domain superfamily/Winged helix DNA-binding domain"/>
    <property type="match status" value="1"/>
</dbReference>
<evidence type="ECO:0000313" key="2">
    <source>
        <dbReference type="EMBL" id="GGT80703.1"/>
    </source>
</evidence>
<organism evidence="2 3">
    <name type="scientific">Streptomyces phaeofaciens</name>
    <dbReference type="NCBI Taxonomy" id="68254"/>
    <lineage>
        <taxon>Bacteria</taxon>
        <taxon>Bacillati</taxon>
        <taxon>Actinomycetota</taxon>
        <taxon>Actinomycetes</taxon>
        <taxon>Kitasatosporales</taxon>
        <taxon>Streptomycetaceae</taxon>
        <taxon>Streptomyces</taxon>
    </lineage>
</organism>
<dbReference type="InterPro" id="IPR036388">
    <property type="entry name" value="WH-like_DNA-bd_sf"/>
</dbReference>
<dbReference type="GO" id="GO:0006355">
    <property type="term" value="P:regulation of DNA-templated transcription"/>
    <property type="evidence" value="ECO:0007669"/>
    <property type="project" value="InterPro"/>
</dbReference>
<dbReference type="RefSeq" id="WP_189716463.1">
    <property type="nucleotide sequence ID" value="NZ_BMSA01000026.1"/>
</dbReference>
<comment type="caution">
    <text evidence="2">The sequence shown here is derived from an EMBL/GenBank/DDBJ whole genome shotgun (WGS) entry which is preliminary data.</text>
</comment>
<feature type="domain" description="HTH luxR-type" evidence="1">
    <location>
        <begin position="289"/>
        <end position="341"/>
    </location>
</feature>
<dbReference type="GO" id="GO:0003677">
    <property type="term" value="F:DNA binding"/>
    <property type="evidence" value="ECO:0007669"/>
    <property type="project" value="InterPro"/>
</dbReference>
<dbReference type="SUPFAM" id="SSF46894">
    <property type="entry name" value="C-terminal effector domain of the bipartite response regulators"/>
    <property type="match status" value="1"/>
</dbReference>
<dbReference type="Pfam" id="PF00196">
    <property type="entry name" value="GerE"/>
    <property type="match status" value="1"/>
</dbReference>
<dbReference type="CDD" id="cd06170">
    <property type="entry name" value="LuxR_C_like"/>
    <property type="match status" value="1"/>
</dbReference>
<dbReference type="EMBL" id="BMSA01000026">
    <property type="protein sequence ID" value="GGT80703.1"/>
    <property type="molecule type" value="Genomic_DNA"/>
</dbReference>
<dbReference type="AlphaFoldDB" id="A0A918LZ63"/>
<dbReference type="SMART" id="SM00421">
    <property type="entry name" value="HTH_LUXR"/>
    <property type="match status" value="1"/>
</dbReference>
<sequence>MSLSDGFVGLGTASGDAPGSGPDLVYAHALRRGSLVEDDELFAAELGLDPAGVRAAVAQLKELHLLREERGTEGPAVLFPVDPDVAQASLILPIDEEVYRRRATISQLRRRLNDFRPRYLETRRIEGDGDPSLVELRDAEELAGHLYQAAEHCSGAYVAFLPNGLLSTGDEASARMAGGALGLLARKVRVRLLLQHAVRADIRARKVLTELHVNGAEVRTTGELGRQLMVFDEEVAFLLNEGGGADEPAGVLIRSRSAVGLLLDLVECSWSGAQQYSAEESGYRTVTDSLHLTIVQLLTDGLTDEAVARRLGISVRTCRRHIAAVLRDLDAVSRFQAGVRVGAAQQSAPPVA</sequence>